<dbReference type="PANTHER" id="PTHR23050">
    <property type="entry name" value="CALCIUM BINDING PROTEIN"/>
    <property type="match status" value="1"/>
</dbReference>
<evidence type="ECO:0000259" key="3">
    <source>
        <dbReference type="PROSITE" id="PS50222"/>
    </source>
</evidence>
<dbReference type="SMART" id="SM00054">
    <property type="entry name" value="EFh"/>
    <property type="match status" value="3"/>
</dbReference>
<dbReference type="Gene3D" id="1.10.238.10">
    <property type="entry name" value="EF-hand"/>
    <property type="match status" value="2"/>
</dbReference>
<evidence type="ECO:0000313" key="5">
    <source>
        <dbReference type="Proteomes" id="UP000267027"/>
    </source>
</evidence>
<dbReference type="InterPro" id="IPR018247">
    <property type="entry name" value="EF_Hand_1_Ca_BS"/>
</dbReference>
<dbReference type="OrthoDB" id="26525at2759"/>
<feature type="domain" description="EF-hand" evidence="3">
    <location>
        <begin position="111"/>
        <end position="135"/>
    </location>
</feature>
<evidence type="ECO:0000256" key="1">
    <source>
        <dbReference type="ARBA" id="ARBA00022737"/>
    </source>
</evidence>
<keyword evidence="1" id="KW-0677">Repeat</keyword>
<dbReference type="Proteomes" id="UP000267027">
    <property type="component" value="Unassembled WGS sequence"/>
</dbReference>
<dbReference type="InterPro" id="IPR050145">
    <property type="entry name" value="Centrin_CML-like"/>
</dbReference>
<dbReference type="Pfam" id="PF13833">
    <property type="entry name" value="EF-hand_8"/>
    <property type="match status" value="1"/>
</dbReference>
<dbReference type="AlphaFoldDB" id="A0A0R3Q0M7"/>
<dbReference type="OMA" id="CITKEVG"/>
<dbReference type="EMBL" id="UYYA01005060">
    <property type="protein sequence ID" value="VDM64073.1"/>
    <property type="molecule type" value="Genomic_DNA"/>
</dbReference>
<dbReference type="Pfam" id="PF13499">
    <property type="entry name" value="EF-hand_7"/>
    <property type="match status" value="1"/>
</dbReference>
<dbReference type="GO" id="GO:0005509">
    <property type="term" value="F:calcium ion binding"/>
    <property type="evidence" value="ECO:0007669"/>
    <property type="project" value="InterPro"/>
</dbReference>
<dbReference type="InterPro" id="IPR002048">
    <property type="entry name" value="EF_hand_dom"/>
</dbReference>
<dbReference type="InterPro" id="IPR011992">
    <property type="entry name" value="EF-hand-dom_pair"/>
</dbReference>
<evidence type="ECO:0000313" key="6">
    <source>
        <dbReference type="WBParaSite" id="ACOC_0001248701-mRNA-1"/>
    </source>
</evidence>
<keyword evidence="2" id="KW-0106">Calcium</keyword>
<keyword evidence="5" id="KW-1185">Reference proteome</keyword>
<sequence>MSELEKAMNECGHYPSKLELRLVMSHGDSDHNGVITFDEFAHLMSGSKSAGKYTYSQLREQFNMFDKLRNTMIHLPNTFVQLQQCFQDKDGYIEKNEMIECVKELSLSKSYPRPVVEELFKEADADGDGKISFEG</sequence>
<dbReference type="SUPFAM" id="SSF47473">
    <property type="entry name" value="EF-hand"/>
    <property type="match status" value="1"/>
</dbReference>
<dbReference type="WBParaSite" id="ACOC_0001248701-mRNA-1">
    <property type="protein sequence ID" value="ACOC_0001248701-mRNA-1"/>
    <property type="gene ID" value="ACOC_0001248701"/>
</dbReference>
<dbReference type="PROSITE" id="PS00018">
    <property type="entry name" value="EF_HAND_1"/>
    <property type="match status" value="1"/>
</dbReference>
<accession>A0A0R3Q0M7</accession>
<reference evidence="6" key="1">
    <citation type="submission" date="2017-02" db="UniProtKB">
        <authorList>
            <consortium name="WormBaseParasite"/>
        </authorList>
    </citation>
    <scope>IDENTIFICATION</scope>
</reference>
<feature type="domain" description="EF-hand" evidence="3">
    <location>
        <begin position="15"/>
        <end position="50"/>
    </location>
</feature>
<reference evidence="4 5" key="2">
    <citation type="submission" date="2018-11" db="EMBL/GenBank/DDBJ databases">
        <authorList>
            <consortium name="Pathogen Informatics"/>
        </authorList>
    </citation>
    <scope>NUCLEOTIDE SEQUENCE [LARGE SCALE GENOMIC DNA]</scope>
    <source>
        <strain evidence="4 5">Costa Rica</strain>
    </source>
</reference>
<proteinExistence type="predicted"/>
<dbReference type="STRING" id="334426.A0A0R3Q0M7"/>
<protein>
    <submittedName>
        <fullName evidence="6">Calmodulin</fullName>
    </submittedName>
</protein>
<evidence type="ECO:0000313" key="4">
    <source>
        <dbReference type="EMBL" id="VDM64073.1"/>
    </source>
</evidence>
<organism evidence="6">
    <name type="scientific">Angiostrongylus costaricensis</name>
    <name type="common">Nematode worm</name>
    <dbReference type="NCBI Taxonomy" id="334426"/>
    <lineage>
        <taxon>Eukaryota</taxon>
        <taxon>Metazoa</taxon>
        <taxon>Ecdysozoa</taxon>
        <taxon>Nematoda</taxon>
        <taxon>Chromadorea</taxon>
        <taxon>Rhabditida</taxon>
        <taxon>Rhabditina</taxon>
        <taxon>Rhabditomorpha</taxon>
        <taxon>Strongyloidea</taxon>
        <taxon>Metastrongylidae</taxon>
        <taxon>Angiostrongylus</taxon>
    </lineage>
</organism>
<evidence type="ECO:0000256" key="2">
    <source>
        <dbReference type="ARBA" id="ARBA00022837"/>
    </source>
</evidence>
<gene>
    <name evidence="4" type="ORF">ACOC_LOCUS12488</name>
</gene>
<name>A0A0R3Q0M7_ANGCS</name>
<dbReference type="CDD" id="cd00051">
    <property type="entry name" value="EFh"/>
    <property type="match status" value="2"/>
</dbReference>
<dbReference type="PROSITE" id="PS50222">
    <property type="entry name" value="EF_HAND_2"/>
    <property type="match status" value="2"/>
</dbReference>